<evidence type="ECO:0008006" key="3">
    <source>
        <dbReference type="Google" id="ProtNLM"/>
    </source>
</evidence>
<evidence type="ECO:0000313" key="2">
    <source>
        <dbReference type="Proteomes" id="UP001162483"/>
    </source>
</evidence>
<organism evidence="1 2">
    <name type="scientific">Staurois parvus</name>
    <dbReference type="NCBI Taxonomy" id="386267"/>
    <lineage>
        <taxon>Eukaryota</taxon>
        <taxon>Metazoa</taxon>
        <taxon>Chordata</taxon>
        <taxon>Craniata</taxon>
        <taxon>Vertebrata</taxon>
        <taxon>Euteleostomi</taxon>
        <taxon>Amphibia</taxon>
        <taxon>Batrachia</taxon>
        <taxon>Anura</taxon>
        <taxon>Neobatrachia</taxon>
        <taxon>Ranoidea</taxon>
        <taxon>Ranidae</taxon>
        <taxon>Staurois</taxon>
    </lineage>
</organism>
<name>A0ABN9CEA5_9NEOB</name>
<reference evidence="1" key="1">
    <citation type="submission" date="2023-05" db="EMBL/GenBank/DDBJ databases">
        <authorList>
            <person name="Stuckert A."/>
        </authorList>
    </citation>
    <scope>NUCLEOTIDE SEQUENCE</scope>
</reference>
<keyword evidence="2" id="KW-1185">Reference proteome</keyword>
<gene>
    <name evidence="1" type="ORF">SPARVUS_LOCUS4832744</name>
</gene>
<dbReference type="EMBL" id="CATNWA010009418">
    <property type="protein sequence ID" value="CAI9557991.1"/>
    <property type="molecule type" value="Genomic_DNA"/>
</dbReference>
<comment type="caution">
    <text evidence="1">The sequence shown here is derived from an EMBL/GenBank/DDBJ whole genome shotgun (WGS) entry which is preliminary data.</text>
</comment>
<protein>
    <recommendedName>
        <fullName evidence="3">Secreted protein</fullName>
    </recommendedName>
</protein>
<dbReference type="Proteomes" id="UP001162483">
    <property type="component" value="Unassembled WGS sequence"/>
</dbReference>
<proteinExistence type="predicted"/>
<evidence type="ECO:0000313" key="1">
    <source>
        <dbReference type="EMBL" id="CAI9557991.1"/>
    </source>
</evidence>
<sequence length="67" mass="7600">MYIYLLLQFQVGGARHSWPWLSITGSCPVIPRLHPVITEYLRQGRDLCINNTSLPCQLLHTALYGCA</sequence>
<accession>A0ABN9CEA5</accession>